<gene>
    <name evidence="2" type="ORF">ACFFVF_06335</name>
</gene>
<evidence type="ECO:0000256" key="1">
    <source>
        <dbReference type="SAM" id="SignalP"/>
    </source>
</evidence>
<feature type="chain" id="PRO_5045572271" description="Tetratricopeptide repeat-containing protein" evidence="1">
    <location>
        <begin position="22"/>
        <end position="129"/>
    </location>
</feature>
<evidence type="ECO:0000313" key="3">
    <source>
        <dbReference type="Proteomes" id="UP001589607"/>
    </source>
</evidence>
<keyword evidence="3" id="KW-1185">Reference proteome</keyword>
<organism evidence="2 3">
    <name type="scientific">Flavobacterium jumunjinense</name>
    <dbReference type="NCBI Taxonomy" id="998845"/>
    <lineage>
        <taxon>Bacteria</taxon>
        <taxon>Pseudomonadati</taxon>
        <taxon>Bacteroidota</taxon>
        <taxon>Flavobacteriia</taxon>
        <taxon>Flavobacteriales</taxon>
        <taxon>Flavobacteriaceae</taxon>
        <taxon>Flavobacterium</taxon>
    </lineage>
</organism>
<reference evidence="2 3" key="1">
    <citation type="submission" date="2024-09" db="EMBL/GenBank/DDBJ databases">
        <authorList>
            <person name="Sun Q."/>
            <person name="Mori K."/>
        </authorList>
    </citation>
    <scope>NUCLEOTIDE SEQUENCE [LARGE SCALE GENOMIC DNA]</scope>
    <source>
        <strain evidence="2 3">CECT 7955</strain>
    </source>
</reference>
<accession>A0ABV5GL74</accession>
<dbReference type="Gene3D" id="1.25.40.10">
    <property type="entry name" value="Tetratricopeptide repeat domain"/>
    <property type="match status" value="1"/>
</dbReference>
<sequence length="129" mass="15141">MKKISLIVVFLFAFQMNFANVEDPLLIKAKEYSISENYKEAIKTYNKYLNSTKELALKNVYVEIANCYFKLEKKEAAVEYIKKAITFYGFSEQDFIYNDVLDAELSKYALSVIYDELDDLSKKYNETQD</sequence>
<dbReference type="EMBL" id="JBHMEY010000013">
    <property type="protein sequence ID" value="MFB9096125.1"/>
    <property type="molecule type" value="Genomic_DNA"/>
</dbReference>
<name>A0ABV5GL74_9FLAO</name>
<dbReference type="Proteomes" id="UP001589607">
    <property type="component" value="Unassembled WGS sequence"/>
</dbReference>
<dbReference type="InterPro" id="IPR011990">
    <property type="entry name" value="TPR-like_helical_dom_sf"/>
</dbReference>
<dbReference type="Pfam" id="PF13181">
    <property type="entry name" value="TPR_8"/>
    <property type="match status" value="2"/>
</dbReference>
<keyword evidence="1" id="KW-0732">Signal</keyword>
<protein>
    <recommendedName>
        <fullName evidence="4">Tetratricopeptide repeat-containing protein</fullName>
    </recommendedName>
</protein>
<evidence type="ECO:0008006" key="4">
    <source>
        <dbReference type="Google" id="ProtNLM"/>
    </source>
</evidence>
<comment type="caution">
    <text evidence="2">The sequence shown here is derived from an EMBL/GenBank/DDBJ whole genome shotgun (WGS) entry which is preliminary data.</text>
</comment>
<dbReference type="SUPFAM" id="SSF48452">
    <property type="entry name" value="TPR-like"/>
    <property type="match status" value="1"/>
</dbReference>
<dbReference type="InterPro" id="IPR019734">
    <property type="entry name" value="TPR_rpt"/>
</dbReference>
<dbReference type="RefSeq" id="WP_236457609.1">
    <property type="nucleotide sequence ID" value="NZ_CBCSGE010000013.1"/>
</dbReference>
<feature type="signal peptide" evidence="1">
    <location>
        <begin position="1"/>
        <end position="21"/>
    </location>
</feature>
<evidence type="ECO:0000313" key="2">
    <source>
        <dbReference type="EMBL" id="MFB9096125.1"/>
    </source>
</evidence>
<proteinExistence type="predicted"/>